<sequence>MPAHQSEWLIRPSRFQQRIDAACWLLGSILLLTAMDGGWKILLLIPLVGSLVALWIPRSPVLIGKNCDGWWLFRGGEKYAVTFKSGSVRRRQYVRLVWGFWPWQVLVIRPDSFQNAEPYRHLKYELYGAV</sequence>
<comment type="caution">
    <text evidence="1">The sequence shown here is derived from an EMBL/GenBank/DDBJ whole genome shotgun (WGS) entry which is preliminary data.</text>
</comment>
<dbReference type="EMBL" id="BAABWH010000001">
    <property type="protein sequence ID" value="GAA6144151.1"/>
    <property type="molecule type" value="Genomic_DNA"/>
</dbReference>
<evidence type="ECO:0000313" key="1">
    <source>
        <dbReference type="EMBL" id="GAA6144151.1"/>
    </source>
</evidence>
<dbReference type="RefSeq" id="WP_353293094.1">
    <property type="nucleotide sequence ID" value="NZ_BAABWH010000001.1"/>
</dbReference>
<organism evidence="1 2">
    <name type="scientific">Thalassolituus maritimus</name>
    <dbReference type="NCBI Taxonomy" id="484498"/>
    <lineage>
        <taxon>Bacteria</taxon>
        <taxon>Pseudomonadati</taxon>
        <taxon>Pseudomonadota</taxon>
        <taxon>Gammaproteobacteria</taxon>
        <taxon>Oceanospirillales</taxon>
        <taxon>Oceanospirillaceae</taxon>
        <taxon>Thalassolituus</taxon>
    </lineage>
</organism>
<name>A0ABP9ZVJ5_9GAMM</name>
<gene>
    <name evidence="1" type="ORF">NBRC116585_02680</name>
</gene>
<evidence type="ECO:0008006" key="3">
    <source>
        <dbReference type="Google" id="ProtNLM"/>
    </source>
</evidence>
<keyword evidence="2" id="KW-1185">Reference proteome</keyword>
<dbReference type="Proteomes" id="UP001481413">
    <property type="component" value="Unassembled WGS sequence"/>
</dbReference>
<reference evidence="1 2" key="1">
    <citation type="submission" date="2024-04" db="EMBL/GenBank/DDBJ databases">
        <title>Draft genome sequence of Thalassolituus maritimus NBRC 116585.</title>
        <authorList>
            <person name="Miyakawa T."/>
            <person name="Kusuya Y."/>
            <person name="Miura T."/>
        </authorList>
    </citation>
    <scope>NUCLEOTIDE SEQUENCE [LARGE SCALE GENOMIC DNA]</scope>
    <source>
        <strain evidence="1 2">5NW40-0001</strain>
    </source>
</reference>
<proteinExistence type="predicted"/>
<evidence type="ECO:0000313" key="2">
    <source>
        <dbReference type="Proteomes" id="UP001481413"/>
    </source>
</evidence>
<accession>A0ABP9ZVJ5</accession>
<protein>
    <recommendedName>
        <fullName evidence="3">Toxin CptA</fullName>
    </recommendedName>
</protein>